<evidence type="ECO:0000256" key="4">
    <source>
        <dbReference type="ARBA" id="ARBA00022827"/>
    </source>
</evidence>
<comment type="similarity">
    <text evidence="2">Belongs to the GMC oxidoreductase family.</text>
</comment>
<dbReference type="Pfam" id="PF00732">
    <property type="entry name" value="GMC_oxred_N"/>
    <property type="match status" value="1"/>
</dbReference>
<comment type="caution">
    <text evidence="8">The sequence shown here is derived from an EMBL/GenBank/DDBJ whole genome shotgun (WGS) entry which is preliminary data.</text>
</comment>
<dbReference type="GO" id="GO:0016614">
    <property type="term" value="F:oxidoreductase activity, acting on CH-OH group of donors"/>
    <property type="evidence" value="ECO:0007669"/>
    <property type="project" value="InterPro"/>
</dbReference>
<evidence type="ECO:0000256" key="1">
    <source>
        <dbReference type="ARBA" id="ARBA00001974"/>
    </source>
</evidence>
<dbReference type="Pfam" id="PF05199">
    <property type="entry name" value="GMC_oxred_C"/>
    <property type="match status" value="1"/>
</dbReference>
<proteinExistence type="inferred from homology"/>
<evidence type="ECO:0000256" key="5">
    <source>
        <dbReference type="ARBA" id="ARBA00023002"/>
    </source>
</evidence>
<keyword evidence="3" id="KW-0285">Flavoprotein</keyword>
<evidence type="ECO:0000313" key="8">
    <source>
        <dbReference type="EMBL" id="MBW4660926.1"/>
    </source>
</evidence>
<reference evidence="8" key="2">
    <citation type="journal article" date="2022" name="Microbiol. Resour. Announc.">
        <title>Metagenome Sequencing to Explore Phylogenomics of Terrestrial Cyanobacteria.</title>
        <authorList>
            <person name="Ward R.D."/>
            <person name="Stajich J.E."/>
            <person name="Johansen J.R."/>
            <person name="Huntemann M."/>
            <person name="Clum A."/>
            <person name="Foster B."/>
            <person name="Foster B."/>
            <person name="Roux S."/>
            <person name="Palaniappan K."/>
            <person name="Varghese N."/>
            <person name="Mukherjee S."/>
            <person name="Reddy T.B.K."/>
            <person name="Daum C."/>
            <person name="Copeland A."/>
            <person name="Chen I.A."/>
            <person name="Ivanova N.N."/>
            <person name="Kyrpides N.C."/>
            <person name="Shapiro N."/>
            <person name="Eloe-Fadrosh E.A."/>
            <person name="Pietrasiak N."/>
        </authorList>
    </citation>
    <scope>NUCLEOTIDE SEQUENCE</scope>
    <source>
        <strain evidence="8">UHER 2000/2452</strain>
    </source>
</reference>
<evidence type="ECO:0000256" key="3">
    <source>
        <dbReference type="ARBA" id="ARBA00022630"/>
    </source>
</evidence>
<dbReference type="InterPro" id="IPR000172">
    <property type="entry name" value="GMC_OxRdtase_N"/>
</dbReference>
<organism evidence="8 9">
    <name type="scientific">Drouetiella hepatica Uher 2000/2452</name>
    <dbReference type="NCBI Taxonomy" id="904376"/>
    <lineage>
        <taxon>Bacteria</taxon>
        <taxon>Bacillati</taxon>
        <taxon>Cyanobacteriota</taxon>
        <taxon>Cyanophyceae</taxon>
        <taxon>Oculatellales</taxon>
        <taxon>Oculatellaceae</taxon>
        <taxon>Drouetiella</taxon>
    </lineage>
</organism>
<evidence type="ECO:0000259" key="7">
    <source>
        <dbReference type="Pfam" id="PF05199"/>
    </source>
</evidence>
<dbReference type="InterPro" id="IPR007867">
    <property type="entry name" value="GMC_OxRtase_C"/>
</dbReference>
<sequence length="555" mass="62223">RQFEDNLLIETDICIVGSGPAGLSIAKEFVGTPIQVWIIESGGLEEEPETQALYNIESVGAPRVMQQEIIRSRIFGGSSHIWTGRCAPFDRIDFQARPWIPHSGWPISREQLDPYLERAGINLGLGPHCYEEQLWELFKVPRPTPLLNEQILKPAFWQFSKSSKEPGQPTRFGRHFMSGNAPNVNVLLHANVTHLNTNESGTRLESIEVSTLENKRGCIKAKAIILCCGGIENARLLLASNRTLPNGVGNEHDTVGRFLMDHPGCVIGSFDPQHSSKARSRFGQYWLDDAQGRHVYLHGVGLSPEVQAREGLLNCAAFLEEYSAQDDPWIALKRLRKSLRKQSETSSPTIDQAMFWRRDNASETALESSPYQDALAVLSHPQIAFEGIYRRFVKHRPPLPKAERLDLYCLVEQLPDPESRITLSATKDALGMPISKIDWKISDREMQTVRRLSQVLCQEFQRMGLSPPTLADWLDTREGWQSNFTDRAHPIGTTRIAENPREGVVNSSCQVHGVEGLFVAGSSVFPTAGHANPTLMIVAMSIRLADWLKVSYFNQ</sequence>
<reference evidence="8" key="1">
    <citation type="submission" date="2021-05" db="EMBL/GenBank/DDBJ databases">
        <authorList>
            <person name="Pietrasiak N."/>
            <person name="Ward R."/>
            <person name="Stajich J.E."/>
            <person name="Kurbessoian T."/>
        </authorList>
    </citation>
    <scope>NUCLEOTIDE SEQUENCE</scope>
    <source>
        <strain evidence="8">UHER 2000/2452</strain>
    </source>
</reference>
<comment type="cofactor">
    <cofactor evidence="1">
        <name>FAD</name>
        <dbReference type="ChEBI" id="CHEBI:57692"/>
    </cofactor>
</comment>
<dbReference type="Gene3D" id="3.50.50.60">
    <property type="entry name" value="FAD/NAD(P)-binding domain"/>
    <property type="match status" value="2"/>
</dbReference>
<evidence type="ECO:0000259" key="6">
    <source>
        <dbReference type="Pfam" id="PF00732"/>
    </source>
</evidence>
<dbReference type="GO" id="GO:0050660">
    <property type="term" value="F:flavin adenine dinucleotide binding"/>
    <property type="evidence" value="ECO:0007669"/>
    <property type="project" value="InterPro"/>
</dbReference>
<dbReference type="Proteomes" id="UP000757435">
    <property type="component" value="Unassembled WGS sequence"/>
</dbReference>
<evidence type="ECO:0000256" key="2">
    <source>
        <dbReference type="ARBA" id="ARBA00010790"/>
    </source>
</evidence>
<keyword evidence="5" id="KW-0560">Oxidoreductase</keyword>
<dbReference type="SUPFAM" id="SSF51905">
    <property type="entry name" value="FAD/NAD(P)-binding domain"/>
    <property type="match status" value="1"/>
</dbReference>
<dbReference type="InterPro" id="IPR051473">
    <property type="entry name" value="P2Ox-like"/>
</dbReference>
<evidence type="ECO:0000313" key="9">
    <source>
        <dbReference type="Proteomes" id="UP000757435"/>
    </source>
</evidence>
<dbReference type="PANTHER" id="PTHR42784:SF1">
    <property type="entry name" value="PYRANOSE 2-OXIDASE"/>
    <property type="match status" value="1"/>
</dbReference>
<feature type="domain" description="Glucose-methanol-choline oxidoreductase C-terminal" evidence="7">
    <location>
        <begin position="415"/>
        <end position="540"/>
    </location>
</feature>
<dbReference type="InterPro" id="IPR036188">
    <property type="entry name" value="FAD/NAD-bd_sf"/>
</dbReference>
<protein>
    <submittedName>
        <fullName evidence="8">GMC family oxidoreductase</fullName>
    </submittedName>
</protein>
<name>A0A951QE17_9CYAN</name>
<dbReference type="SUPFAM" id="SSF54373">
    <property type="entry name" value="FAD-linked reductases, C-terminal domain"/>
    <property type="match status" value="1"/>
</dbReference>
<accession>A0A951QE17</accession>
<feature type="domain" description="Glucose-methanol-choline oxidoreductase N-terminal" evidence="6">
    <location>
        <begin position="181"/>
        <end position="263"/>
    </location>
</feature>
<dbReference type="EMBL" id="JAHHHD010000027">
    <property type="protein sequence ID" value="MBW4660926.1"/>
    <property type="molecule type" value="Genomic_DNA"/>
</dbReference>
<gene>
    <name evidence="8" type="ORF">KME15_19805</name>
</gene>
<keyword evidence="4" id="KW-0274">FAD</keyword>
<dbReference type="PANTHER" id="PTHR42784">
    <property type="entry name" value="PYRANOSE 2-OXIDASE"/>
    <property type="match status" value="1"/>
</dbReference>
<dbReference type="AlphaFoldDB" id="A0A951QE17"/>
<feature type="non-terminal residue" evidence="8">
    <location>
        <position position="1"/>
    </location>
</feature>